<evidence type="ECO:0000313" key="3">
    <source>
        <dbReference type="EMBL" id="QGQ97904.1"/>
    </source>
</evidence>
<organism evidence="3 4">
    <name type="scientific">Paenibacillus psychroresistens</name>
    <dbReference type="NCBI Taxonomy" id="1778678"/>
    <lineage>
        <taxon>Bacteria</taxon>
        <taxon>Bacillati</taxon>
        <taxon>Bacillota</taxon>
        <taxon>Bacilli</taxon>
        <taxon>Bacillales</taxon>
        <taxon>Paenibacillaceae</taxon>
        <taxon>Paenibacillus</taxon>
    </lineage>
</organism>
<gene>
    <name evidence="3" type="ORF">EHS13_24955</name>
</gene>
<dbReference type="EMBL" id="CP034235">
    <property type="protein sequence ID" value="QGQ97904.1"/>
    <property type="molecule type" value="Genomic_DNA"/>
</dbReference>
<keyword evidence="1" id="KW-1133">Transmembrane helix</keyword>
<evidence type="ECO:0000256" key="1">
    <source>
        <dbReference type="SAM" id="Phobius"/>
    </source>
</evidence>
<dbReference type="OrthoDB" id="2884515at2"/>
<protein>
    <recommendedName>
        <fullName evidence="2">DUF5658 domain-containing protein</fullName>
    </recommendedName>
</protein>
<dbReference type="Pfam" id="PF18902">
    <property type="entry name" value="DUF5658"/>
    <property type="match status" value="1"/>
</dbReference>
<feature type="transmembrane region" description="Helical" evidence="1">
    <location>
        <begin position="74"/>
        <end position="94"/>
    </location>
</feature>
<dbReference type="InterPro" id="IPR043717">
    <property type="entry name" value="DUF5658"/>
</dbReference>
<accession>A0A6B8RQ21</accession>
<evidence type="ECO:0000259" key="2">
    <source>
        <dbReference type="Pfam" id="PF18902"/>
    </source>
</evidence>
<dbReference type="Proteomes" id="UP000426246">
    <property type="component" value="Chromosome"/>
</dbReference>
<keyword evidence="1" id="KW-0472">Membrane</keyword>
<dbReference type="AlphaFoldDB" id="A0A6B8RQ21"/>
<dbReference type="RefSeq" id="WP_155703005.1">
    <property type="nucleotide sequence ID" value="NZ_CP034235.1"/>
</dbReference>
<reference evidence="4" key="1">
    <citation type="submission" date="2018-11" db="EMBL/GenBank/DDBJ databases">
        <title>Complete genome sequence of Paenibacillus sp. ML311-T8.</title>
        <authorList>
            <person name="Nam Y.-D."/>
            <person name="Kang J."/>
            <person name="Chung W.-H."/>
            <person name="Park Y.S."/>
        </authorList>
    </citation>
    <scope>NUCLEOTIDE SEQUENCE [LARGE SCALE GENOMIC DNA]</scope>
    <source>
        <strain evidence="4">ML311-T8</strain>
    </source>
</reference>
<feature type="transmembrane region" description="Helical" evidence="1">
    <location>
        <begin position="42"/>
        <end position="62"/>
    </location>
</feature>
<sequence>MQRLGLILFIAAASFTDAILTDFGLRLGSIGEANPLMLWLYQWNAIAFFLLKLSLPLLLLLVIPKLLSKVLQNLLYLTSAIYLCILSLHGVWLLEQFTTI</sequence>
<keyword evidence="1" id="KW-0812">Transmembrane</keyword>
<evidence type="ECO:0000313" key="4">
    <source>
        <dbReference type="Proteomes" id="UP000426246"/>
    </source>
</evidence>
<keyword evidence="4" id="KW-1185">Reference proteome</keyword>
<name>A0A6B8RQ21_9BACL</name>
<proteinExistence type="predicted"/>
<dbReference type="KEGG" id="ppsc:EHS13_24955"/>
<feature type="domain" description="DUF5658" evidence="2">
    <location>
        <begin position="9"/>
        <end position="94"/>
    </location>
</feature>